<dbReference type="GO" id="GO:0046556">
    <property type="term" value="F:alpha-L-arabinofuranosidase activity"/>
    <property type="evidence" value="ECO:0007669"/>
    <property type="project" value="TreeGrafter"/>
</dbReference>
<feature type="signal peptide" evidence="1">
    <location>
        <begin position="1"/>
        <end position="18"/>
    </location>
</feature>
<keyword evidence="1" id="KW-0732">Signal</keyword>
<dbReference type="PANTHER" id="PTHR31776:SF0">
    <property type="entry name" value="ALPHA-L-ARABINOFURANOSIDASE 1"/>
    <property type="match status" value="1"/>
</dbReference>
<dbReference type="InterPro" id="IPR017853">
    <property type="entry name" value="GH"/>
</dbReference>
<dbReference type="OMA" id="YSSCFER"/>
<dbReference type="Pfam" id="PF22848">
    <property type="entry name" value="ASD1_dom"/>
    <property type="match status" value="1"/>
</dbReference>
<feature type="chain" id="PRO_5004579403" evidence="1">
    <location>
        <begin position="19"/>
        <end position="271"/>
    </location>
</feature>
<dbReference type="Gene3D" id="3.20.20.80">
    <property type="entry name" value="Glycosidases"/>
    <property type="match status" value="1"/>
</dbReference>
<dbReference type="AlphaFoldDB" id="T0KUD0"/>
<dbReference type="PANTHER" id="PTHR31776">
    <property type="entry name" value="ALPHA-L-ARABINOFURANOSIDASE 1"/>
    <property type="match status" value="1"/>
</dbReference>
<dbReference type="SUPFAM" id="SSF51445">
    <property type="entry name" value="(Trans)glycosidases"/>
    <property type="match status" value="1"/>
</dbReference>
<dbReference type="OrthoDB" id="406864at2759"/>
<dbReference type="eggNOG" id="ENOG502QQEX">
    <property type="taxonomic scope" value="Eukaryota"/>
</dbReference>
<dbReference type="InterPro" id="IPR055235">
    <property type="entry name" value="ASD1_cat"/>
</dbReference>
<evidence type="ECO:0000313" key="3">
    <source>
        <dbReference type="EMBL" id="EQB56283.1"/>
    </source>
</evidence>
<organism evidence="3 4">
    <name type="scientific">Colletotrichum gloeosporioides (strain Cg-14)</name>
    <name type="common">Anthracnose fungus</name>
    <name type="synonym">Glomerella cingulata</name>
    <dbReference type="NCBI Taxonomy" id="1237896"/>
    <lineage>
        <taxon>Eukaryota</taxon>
        <taxon>Fungi</taxon>
        <taxon>Dikarya</taxon>
        <taxon>Ascomycota</taxon>
        <taxon>Pezizomycotina</taxon>
        <taxon>Sordariomycetes</taxon>
        <taxon>Hypocreomycetidae</taxon>
        <taxon>Glomerellales</taxon>
        <taxon>Glomerellaceae</taxon>
        <taxon>Colletotrichum</taxon>
        <taxon>Colletotrichum gloeosporioides species complex</taxon>
    </lineage>
</organism>
<dbReference type="InterPro" id="IPR051563">
    <property type="entry name" value="Glycosyl_Hydrolase_51"/>
</dbReference>
<sequence>MLYSRLVGLVATATLAGALLLQVDPDSPGHEISPLLHGLMFEDISNSGDGGLYSQQLRNNAFQGKVTTLDPWTVHYGSASISHDADTPLTSAITSSLKITVPPGSGGFTGVANPGYRGIIVDGGYYNSTFWLRGDFQGDVKIRLLGNETDVEYGWAIIPVDSKADSWTRYEAGFWTTAAPDGDNLWVFEILAETLTSGSINLGYPTLFPPTFKGRQNGLTVDLSEALVDLSPQFLRFPGGNNLEGGGPDDRWKWNETLGALESRPGRWGRF</sequence>
<protein>
    <submittedName>
        <fullName evidence="3">Alpha-L-arabinofuranosidase</fullName>
    </submittedName>
</protein>
<reference evidence="4" key="1">
    <citation type="journal article" date="2013" name="Mol. Plant Microbe Interact.">
        <title>Global aspects of pacC regulation of pathogenicity genes in Colletotrichum gloeosporioides as revealed by transcriptome analysis.</title>
        <authorList>
            <person name="Alkan N."/>
            <person name="Meng X."/>
            <person name="Friedlander G."/>
            <person name="Reuveni E."/>
            <person name="Sukno S."/>
            <person name="Sherman A."/>
            <person name="Thon M."/>
            <person name="Fluhr R."/>
            <person name="Prusky D."/>
        </authorList>
    </citation>
    <scope>NUCLEOTIDE SEQUENCE [LARGE SCALE GENOMIC DNA]</scope>
    <source>
        <strain evidence="4">Cg-14</strain>
    </source>
</reference>
<name>T0KUD0_COLGC</name>
<feature type="domain" description="Alpha-L-arabinofuranosidase 1 catalytic" evidence="2">
    <location>
        <begin position="227"/>
        <end position="269"/>
    </location>
</feature>
<dbReference type="HOGENOM" id="CLU_1026752_0_0_1"/>
<accession>T0KUD0</accession>
<evidence type="ECO:0000256" key="1">
    <source>
        <dbReference type="SAM" id="SignalP"/>
    </source>
</evidence>
<proteinExistence type="predicted"/>
<dbReference type="EMBL" id="AMYD01000762">
    <property type="protein sequence ID" value="EQB56283.1"/>
    <property type="molecule type" value="Genomic_DNA"/>
</dbReference>
<gene>
    <name evidence="3" type="ORF">CGLO_03725</name>
</gene>
<comment type="caution">
    <text evidence="3">The sequence shown here is derived from an EMBL/GenBank/DDBJ whole genome shotgun (WGS) entry which is preliminary data.</text>
</comment>
<dbReference type="Proteomes" id="UP000015530">
    <property type="component" value="Unassembled WGS sequence"/>
</dbReference>
<dbReference type="STRING" id="1237896.T0KUD0"/>
<evidence type="ECO:0000259" key="2">
    <source>
        <dbReference type="Pfam" id="PF22848"/>
    </source>
</evidence>
<evidence type="ECO:0000313" key="4">
    <source>
        <dbReference type="Proteomes" id="UP000015530"/>
    </source>
</evidence>